<name>A0A9K3CTC8_9EUKA</name>
<evidence type="ECO:0000313" key="2">
    <source>
        <dbReference type="Proteomes" id="UP000265618"/>
    </source>
</evidence>
<dbReference type="Proteomes" id="UP000265618">
    <property type="component" value="Unassembled WGS sequence"/>
</dbReference>
<gene>
    <name evidence="1" type="ORF">KIPB_003055</name>
</gene>
<sequence length="146" mass="15972">MGDGFDMMGSGFECDYVSAEYVDIDDTTLLTAASGTIDNSNYYNGQNSRWIVAHWGATSASITCEGETSPGDMVKLFTASCDGTLNVNHASLLASSTGVIDIDEEMHYGHDQANCFYVEFETDLDYVGGQGFNCTYYTSDGWYSWD</sequence>
<organism evidence="1 2">
    <name type="scientific">Kipferlia bialata</name>
    <dbReference type="NCBI Taxonomy" id="797122"/>
    <lineage>
        <taxon>Eukaryota</taxon>
        <taxon>Metamonada</taxon>
        <taxon>Carpediemonas-like organisms</taxon>
        <taxon>Kipferlia</taxon>
    </lineage>
</organism>
<keyword evidence="2" id="KW-1185">Reference proteome</keyword>
<evidence type="ECO:0000313" key="1">
    <source>
        <dbReference type="EMBL" id="GIQ81995.1"/>
    </source>
</evidence>
<proteinExistence type="predicted"/>
<accession>A0A9K3CTC8</accession>
<reference evidence="1 2" key="1">
    <citation type="journal article" date="2018" name="PLoS ONE">
        <title>The draft genome of Kipferlia bialata reveals reductive genome evolution in fornicate parasites.</title>
        <authorList>
            <person name="Tanifuji G."/>
            <person name="Takabayashi S."/>
            <person name="Kume K."/>
            <person name="Takagi M."/>
            <person name="Nakayama T."/>
            <person name="Kamikawa R."/>
            <person name="Inagaki Y."/>
            <person name="Hashimoto T."/>
        </authorList>
    </citation>
    <scope>NUCLEOTIDE SEQUENCE [LARGE SCALE GENOMIC DNA]</scope>
    <source>
        <strain evidence="1">NY0173</strain>
    </source>
</reference>
<protein>
    <submittedName>
        <fullName evidence="1">Uncharacterized protein</fullName>
    </submittedName>
</protein>
<dbReference type="AlphaFoldDB" id="A0A9K3CTC8"/>
<comment type="caution">
    <text evidence="1">The sequence shown here is derived from an EMBL/GenBank/DDBJ whole genome shotgun (WGS) entry which is preliminary data.</text>
</comment>
<dbReference type="EMBL" id="BDIP01000555">
    <property type="protein sequence ID" value="GIQ81995.1"/>
    <property type="molecule type" value="Genomic_DNA"/>
</dbReference>